<proteinExistence type="predicted"/>
<dbReference type="Pfam" id="PF08100">
    <property type="entry name" value="Dimerisation"/>
    <property type="match status" value="1"/>
</dbReference>
<protein>
    <recommendedName>
        <fullName evidence="9">O-methyltransferase</fullName>
    </recommendedName>
</protein>
<dbReference type="SUPFAM" id="SSF46785">
    <property type="entry name" value="Winged helix' DNA-binding domain"/>
    <property type="match status" value="1"/>
</dbReference>
<dbReference type="InterPro" id="IPR016461">
    <property type="entry name" value="COMT-like"/>
</dbReference>
<evidence type="ECO:0000256" key="2">
    <source>
        <dbReference type="ARBA" id="ARBA00022679"/>
    </source>
</evidence>
<dbReference type="PANTHER" id="PTHR43712:SF1">
    <property type="entry name" value="HYPOTHETICAL O-METHYLTRANSFERASE (EUROFUNG)-RELATED"/>
    <property type="match status" value="1"/>
</dbReference>
<dbReference type="InterPro" id="IPR029063">
    <property type="entry name" value="SAM-dependent_MTases_sf"/>
</dbReference>
<dbReference type="GO" id="GO:0008171">
    <property type="term" value="F:O-methyltransferase activity"/>
    <property type="evidence" value="ECO:0007669"/>
    <property type="project" value="InterPro"/>
</dbReference>
<dbReference type="Pfam" id="PF00891">
    <property type="entry name" value="Methyltransf_2"/>
    <property type="match status" value="1"/>
</dbReference>
<organism evidence="7 8">
    <name type="scientific">Extremus antarcticus</name>
    <dbReference type="NCBI Taxonomy" id="702011"/>
    <lineage>
        <taxon>Eukaryota</taxon>
        <taxon>Fungi</taxon>
        <taxon>Dikarya</taxon>
        <taxon>Ascomycota</taxon>
        <taxon>Pezizomycotina</taxon>
        <taxon>Dothideomycetes</taxon>
        <taxon>Dothideomycetidae</taxon>
        <taxon>Mycosphaerellales</taxon>
        <taxon>Extremaceae</taxon>
        <taxon>Extremus</taxon>
    </lineage>
</organism>
<dbReference type="AlphaFoldDB" id="A0AAJ0G652"/>
<evidence type="ECO:0000313" key="8">
    <source>
        <dbReference type="Proteomes" id="UP001271007"/>
    </source>
</evidence>
<dbReference type="Gene3D" id="1.10.10.10">
    <property type="entry name" value="Winged helix-like DNA-binding domain superfamily/Winged helix DNA-binding domain"/>
    <property type="match status" value="1"/>
</dbReference>
<keyword evidence="3" id="KW-0949">S-adenosyl-L-methionine</keyword>
<gene>
    <name evidence="7" type="ORF">LTR09_009601</name>
</gene>
<evidence type="ECO:0000259" key="5">
    <source>
        <dbReference type="Pfam" id="PF00891"/>
    </source>
</evidence>
<evidence type="ECO:0000256" key="1">
    <source>
        <dbReference type="ARBA" id="ARBA00022603"/>
    </source>
</evidence>
<feature type="active site" description="Proton acceptor" evidence="4">
    <location>
        <position position="300"/>
    </location>
</feature>
<feature type="domain" description="O-methyltransferase dimerisation" evidence="6">
    <location>
        <begin position="57"/>
        <end position="123"/>
    </location>
</feature>
<dbReference type="GO" id="GO:0032259">
    <property type="term" value="P:methylation"/>
    <property type="evidence" value="ECO:0007669"/>
    <property type="project" value="UniProtKB-KW"/>
</dbReference>
<dbReference type="PIRSF" id="PIRSF005739">
    <property type="entry name" value="O-mtase"/>
    <property type="match status" value="1"/>
</dbReference>
<evidence type="ECO:0000313" key="7">
    <source>
        <dbReference type="EMBL" id="KAK3049182.1"/>
    </source>
</evidence>
<keyword evidence="8" id="KW-1185">Reference proteome</keyword>
<evidence type="ECO:0000256" key="3">
    <source>
        <dbReference type="ARBA" id="ARBA00022691"/>
    </source>
</evidence>
<dbReference type="PROSITE" id="PS51683">
    <property type="entry name" value="SAM_OMT_II"/>
    <property type="match status" value="1"/>
</dbReference>
<dbReference type="InterPro" id="IPR036388">
    <property type="entry name" value="WH-like_DNA-bd_sf"/>
</dbReference>
<evidence type="ECO:0000256" key="4">
    <source>
        <dbReference type="PIRSR" id="PIRSR005739-1"/>
    </source>
</evidence>
<dbReference type="SUPFAM" id="SSF53335">
    <property type="entry name" value="S-adenosyl-L-methionine-dependent methyltransferases"/>
    <property type="match status" value="1"/>
</dbReference>
<dbReference type="PANTHER" id="PTHR43712">
    <property type="entry name" value="PUTATIVE (AFU_ORTHOLOGUE AFUA_4G14580)-RELATED"/>
    <property type="match status" value="1"/>
</dbReference>
<name>A0AAJ0G652_9PEZI</name>
<keyword evidence="2" id="KW-0808">Transferase</keyword>
<evidence type="ECO:0000259" key="6">
    <source>
        <dbReference type="Pfam" id="PF08100"/>
    </source>
</evidence>
<dbReference type="Gene3D" id="3.40.50.150">
    <property type="entry name" value="Vaccinia Virus protein VP39"/>
    <property type="match status" value="1"/>
</dbReference>
<comment type="caution">
    <text evidence="7">The sequence shown here is derived from an EMBL/GenBank/DDBJ whole genome shotgun (WGS) entry which is preliminary data.</text>
</comment>
<dbReference type="Proteomes" id="UP001271007">
    <property type="component" value="Unassembled WGS sequence"/>
</dbReference>
<keyword evidence="1" id="KW-0489">Methyltransferase</keyword>
<evidence type="ECO:0008006" key="9">
    <source>
        <dbReference type="Google" id="ProtNLM"/>
    </source>
</evidence>
<dbReference type="EMBL" id="JAWDJX010000042">
    <property type="protein sequence ID" value="KAK3049182.1"/>
    <property type="molecule type" value="Genomic_DNA"/>
</dbReference>
<dbReference type="GO" id="GO:0046983">
    <property type="term" value="F:protein dimerization activity"/>
    <property type="evidence" value="ECO:0007669"/>
    <property type="project" value="InterPro"/>
</dbReference>
<feature type="domain" description="O-methyltransferase C-terminal" evidence="5">
    <location>
        <begin position="208"/>
        <end position="372"/>
    </location>
</feature>
<dbReference type="InterPro" id="IPR001077">
    <property type="entry name" value="COMT_C"/>
</dbReference>
<sequence>MATNSQSSHTTTLISKLQTTASNSQNIEHDEATRATLLQLSRELTASLQAPDEGGAFMCVRLADELRLFDLLCEQSPRTTVSLAEISGAEHGLVVRVLRTLAGMGFVAQLDSGEYGPTAVTRQMTMRSVRAGDKFFHEESLPSVRQAPEYFRQNGRRLPRSMTDGPYQFAEGTGDDPFTWMSKKPGAMENFNVFMQGLFGTPARLGWSDWYPVKEQVLDGFDATKGEFCFVDVGGGKGHECETLLRKYPDMKGKLVTQDLPFVIDDIQDLDPRVEKMNHDFTKPQPIKGARAYFLQNILHNWATSVCETILANLKSAMVPGYSKLLIGNIVLADTDVPLRQSLLDISMLVLHSGQQRSRSEFTELLEGAGFKVVKIWVPPGDGDGIVEAEVV</sequence>
<reference evidence="7" key="1">
    <citation type="submission" date="2023-04" db="EMBL/GenBank/DDBJ databases">
        <title>Black Yeasts Isolated from many extreme environments.</title>
        <authorList>
            <person name="Coleine C."/>
            <person name="Stajich J.E."/>
            <person name="Selbmann L."/>
        </authorList>
    </citation>
    <scope>NUCLEOTIDE SEQUENCE</scope>
    <source>
        <strain evidence="7">CCFEE 5312</strain>
    </source>
</reference>
<accession>A0AAJ0G652</accession>
<dbReference type="InterPro" id="IPR036390">
    <property type="entry name" value="WH_DNA-bd_sf"/>
</dbReference>
<dbReference type="InterPro" id="IPR012967">
    <property type="entry name" value="COMT_dimerisation"/>
</dbReference>